<evidence type="ECO:0000313" key="3">
    <source>
        <dbReference type="EMBL" id="PQO33489.1"/>
    </source>
</evidence>
<keyword evidence="2" id="KW-0012">Acyltransferase</keyword>
<dbReference type="GO" id="GO:0046353">
    <property type="term" value="F:aminoglycoside 3-N-acetyltransferase activity"/>
    <property type="evidence" value="ECO:0007669"/>
    <property type="project" value="UniProtKB-EC"/>
</dbReference>
<protein>
    <recommendedName>
        <fullName evidence="1 2">Aminoglycoside N(3)-acetyltransferase</fullName>
        <ecNumber evidence="2">2.3.1.-</ecNumber>
    </recommendedName>
</protein>
<name>A0A2S8FMR1_9BACT</name>
<comment type="catalytic activity">
    <reaction evidence="2">
        <text>a 2-deoxystreptamine antibiotic + acetyl-CoA = an N(3)-acetyl-2-deoxystreptamine antibiotic + CoA + H(+)</text>
        <dbReference type="Rhea" id="RHEA:12665"/>
        <dbReference type="ChEBI" id="CHEBI:15378"/>
        <dbReference type="ChEBI" id="CHEBI:57287"/>
        <dbReference type="ChEBI" id="CHEBI:57288"/>
        <dbReference type="ChEBI" id="CHEBI:57921"/>
        <dbReference type="ChEBI" id="CHEBI:77452"/>
        <dbReference type="EC" id="2.3.1.81"/>
    </reaction>
</comment>
<comment type="caution">
    <text evidence="3">The sequence shown here is derived from an EMBL/GenBank/DDBJ whole genome shotgun (WGS) entry which is preliminary data.</text>
</comment>
<sequence length="276" mass="31204">MTHPRDDLAAMIDAMSDGPLFVHSDMLKTRCFIDKAKGRNELLTNHLGVLHEVAGQRDLWTPCFNYDFTKSGYVDLREAPCQVGPLGEFRRLLENVWRSPDPIFSTCGSGSVAVETSPSGKCYAFGDQSIFAELYRRDGSILFYGAPFSSITMIHFAESLAGSPIYRYDKSFSGEVIDASGQSSSVEYIYHVRPMGKHLDYDWPRLISEAEAEGILTELRQDSQVVARVVSASKLMDYWVKAMEEDPFYLLDEATKAWAVPEYERLGRRFLLSDFE</sequence>
<dbReference type="AlphaFoldDB" id="A0A2S8FMR1"/>
<dbReference type="Pfam" id="PF02522">
    <property type="entry name" value="Antibiotic_NAT"/>
    <property type="match status" value="1"/>
</dbReference>
<dbReference type="SUPFAM" id="SSF110710">
    <property type="entry name" value="TTHA0583/YokD-like"/>
    <property type="match status" value="1"/>
</dbReference>
<dbReference type="InterPro" id="IPR003679">
    <property type="entry name" value="Amioglycoside_AcTrfase"/>
</dbReference>
<evidence type="ECO:0000313" key="4">
    <source>
        <dbReference type="Proteomes" id="UP000240009"/>
    </source>
</evidence>
<dbReference type="OrthoDB" id="7330654at2"/>
<keyword evidence="2" id="KW-0046">Antibiotic resistance</keyword>
<dbReference type="EMBL" id="PUIA01000035">
    <property type="protein sequence ID" value="PQO33489.1"/>
    <property type="molecule type" value="Genomic_DNA"/>
</dbReference>
<dbReference type="GO" id="GO:0046677">
    <property type="term" value="P:response to antibiotic"/>
    <property type="evidence" value="ECO:0007669"/>
    <property type="project" value="UniProtKB-KW"/>
</dbReference>
<comment type="similarity">
    <text evidence="2">Belongs to the antibiotic N-acetyltransferase family.</text>
</comment>
<dbReference type="InterPro" id="IPR028345">
    <property type="entry name" value="Antibiotic_NAT-like"/>
</dbReference>
<accession>A0A2S8FMR1</accession>
<dbReference type="RefSeq" id="WP_105353305.1">
    <property type="nucleotide sequence ID" value="NZ_PUIA01000035.1"/>
</dbReference>
<gene>
    <name evidence="3" type="ORF">C5Y96_11665</name>
</gene>
<evidence type="ECO:0000256" key="2">
    <source>
        <dbReference type="RuleBase" id="RU365031"/>
    </source>
</evidence>
<dbReference type="EC" id="2.3.1.-" evidence="2"/>
<organism evidence="3 4">
    <name type="scientific">Blastopirellula marina</name>
    <dbReference type="NCBI Taxonomy" id="124"/>
    <lineage>
        <taxon>Bacteria</taxon>
        <taxon>Pseudomonadati</taxon>
        <taxon>Planctomycetota</taxon>
        <taxon>Planctomycetia</taxon>
        <taxon>Pirellulales</taxon>
        <taxon>Pirellulaceae</taxon>
        <taxon>Blastopirellula</taxon>
    </lineage>
</organism>
<proteinExistence type="inferred from homology"/>
<evidence type="ECO:0000256" key="1">
    <source>
        <dbReference type="ARBA" id="ARBA00012882"/>
    </source>
</evidence>
<dbReference type="Proteomes" id="UP000240009">
    <property type="component" value="Unassembled WGS sequence"/>
</dbReference>
<keyword evidence="2" id="KW-0808">Transferase</keyword>
<reference evidence="3 4" key="1">
    <citation type="submission" date="2018-02" db="EMBL/GenBank/DDBJ databases">
        <title>Comparative genomes isolates from brazilian mangrove.</title>
        <authorList>
            <person name="Araujo J.E."/>
            <person name="Taketani R.G."/>
            <person name="Silva M.C.P."/>
            <person name="Loureco M.V."/>
            <person name="Andreote F.D."/>
        </authorList>
    </citation>
    <scope>NUCLEOTIDE SEQUENCE [LARGE SCALE GENOMIC DNA]</scope>
    <source>
        <strain evidence="3 4">HEX-2 MGV</strain>
    </source>
</reference>